<organism evidence="2 3">
    <name type="scientific">Nonomuraea purpurea</name>
    <dbReference type="NCBI Taxonomy" id="1849276"/>
    <lineage>
        <taxon>Bacteria</taxon>
        <taxon>Bacillati</taxon>
        <taxon>Actinomycetota</taxon>
        <taxon>Actinomycetes</taxon>
        <taxon>Streptosporangiales</taxon>
        <taxon>Streptosporangiaceae</taxon>
        <taxon>Nonomuraea</taxon>
    </lineage>
</organism>
<dbReference type="RefSeq" id="WP_379526209.1">
    <property type="nucleotide sequence ID" value="NZ_JBHSBI010000001.1"/>
</dbReference>
<comment type="caution">
    <text evidence="2">The sequence shown here is derived from an EMBL/GenBank/DDBJ whole genome shotgun (WGS) entry which is preliminary data.</text>
</comment>
<feature type="signal peptide" evidence="1">
    <location>
        <begin position="1"/>
        <end position="26"/>
    </location>
</feature>
<name>A0ABV8FWC1_9ACTN</name>
<evidence type="ECO:0000256" key="1">
    <source>
        <dbReference type="SAM" id="SignalP"/>
    </source>
</evidence>
<dbReference type="EMBL" id="JBHSBI010000001">
    <property type="protein sequence ID" value="MFC4006047.1"/>
    <property type="molecule type" value="Genomic_DNA"/>
</dbReference>
<gene>
    <name evidence="2" type="ORF">ACFOY2_02355</name>
</gene>
<feature type="chain" id="PRO_5046123897" evidence="1">
    <location>
        <begin position="27"/>
        <end position="246"/>
    </location>
</feature>
<keyword evidence="3" id="KW-1185">Reference proteome</keyword>
<protein>
    <submittedName>
        <fullName evidence="2">Uncharacterized protein</fullName>
    </submittedName>
</protein>
<keyword evidence="1" id="KW-0732">Signal</keyword>
<dbReference type="Proteomes" id="UP001595851">
    <property type="component" value="Unassembled WGS sequence"/>
</dbReference>
<evidence type="ECO:0000313" key="3">
    <source>
        <dbReference type="Proteomes" id="UP001595851"/>
    </source>
</evidence>
<sequence length="246" mass="28147">MFSRYSRSLAAAMTIALTLIVGVPQAGNATALGTYGEYSRMFERSAGQFWSGSWRNQWSWEPQGGNVSYIRWGDPAKWPPANYEKFQRVGDWVVLDGYGNKEGMLKQRVTKEQIGDVNCKNMRPILSLDGKQHYVKWNIQSQAYCLEAWGKILIPGGTDVDFYHKQVWFPPSAPNCGNKYFQGRTCIKQFEIWKDNNRGNGDVGGPLELRHERDNIFAKGLGPAFIIHNYFPDKGWQAELRSSWTY</sequence>
<accession>A0ABV8FWC1</accession>
<reference evidence="3" key="1">
    <citation type="journal article" date="2019" name="Int. J. Syst. Evol. Microbiol.">
        <title>The Global Catalogue of Microorganisms (GCM) 10K type strain sequencing project: providing services to taxonomists for standard genome sequencing and annotation.</title>
        <authorList>
            <consortium name="The Broad Institute Genomics Platform"/>
            <consortium name="The Broad Institute Genome Sequencing Center for Infectious Disease"/>
            <person name="Wu L."/>
            <person name="Ma J."/>
        </authorList>
    </citation>
    <scope>NUCLEOTIDE SEQUENCE [LARGE SCALE GENOMIC DNA]</scope>
    <source>
        <strain evidence="3">TBRC 1276</strain>
    </source>
</reference>
<evidence type="ECO:0000313" key="2">
    <source>
        <dbReference type="EMBL" id="MFC4006047.1"/>
    </source>
</evidence>
<proteinExistence type="predicted"/>